<dbReference type="PANTHER" id="PTHR34188">
    <property type="entry name" value="OS01G0299500 PROTEIN"/>
    <property type="match status" value="1"/>
</dbReference>
<keyword evidence="2" id="KW-0472">Membrane</keyword>
<sequence length="217" mass="23537">MDPSHTDQEAFTVDLESGRSGREDGGSVNGDDQATLCGILVNSDVDSVENFVINTKLEGTDSAEKKLVKEKRKKSNKKAPKPPRPPRGPSLDAADQKLIREIAELTMLKRIRTERIKALKKMKTAKTTSPTNTLFATIFTVLFCFVLLLQGISSRTSTHASHDVSTSSSTPEPGLISVQYVWKASATDSSIPASGSPSLVEQVSGQDPHEISKRVSR</sequence>
<feature type="compositionally biased region" description="Polar residues" evidence="1">
    <location>
        <begin position="188"/>
        <end position="205"/>
    </location>
</feature>
<reference evidence="3" key="1">
    <citation type="submission" date="2021-01" db="UniProtKB">
        <authorList>
            <consortium name="EnsemblPlants"/>
        </authorList>
    </citation>
    <scope>IDENTIFICATION</scope>
</reference>
<dbReference type="OMA" id="LIPMCPD"/>
<feature type="compositionally biased region" description="Basic and acidic residues" evidence="1">
    <location>
        <begin position="16"/>
        <end position="25"/>
    </location>
</feature>
<proteinExistence type="predicted"/>
<evidence type="ECO:0000313" key="3">
    <source>
        <dbReference type="EnsemblPlants" id="Kaladp0024s0539.1.v1.1"/>
    </source>
</evidence>
<protein>
    <recommendedName>
        <fullName evidence="5">Transmembrane protein</fullName>
    </recommendedName>
</protein>
<feature type="compositionally biased region" description="Basic residues" evidence="1">
    <location>
        <begin position="68"/>
        <end position="81"/>
    </location>
</feature>
<keyword evidence="2" id="KW-1133">Transmembrane helix</keyword>
<dbReference type="EnsemblPlants" id="Kaladp0024s0539.1.v1.1">
    <property type="protein sequence ID" value="Kaladp0024s0539.1.v1.1"/>
    <property type="gene ID" value="Kaladp0024s0539.v1.1"/>
</dbReference>
<feature type="transmembrane region" description="Helical" evidence="2">
    <location>
        <begin position="133"/>
        <end position="152"/>
    </location>
</feature>
<organism evidence="3 4">
    <name type="scientific">Kalanchoe fedtschenkoi</name>
    <name type="common">Lavender scallops</name>
    <name type="synonym">South American air plant</name>
    <dbReference type="NCBI Taxonomy" id="63787"/>
    <lineage>
        <taxon>Eukaryota</taxon>
        <taxon>Viridiplantae</taxon>
        <taxon>Streptophyta</taxon>
        <taxon>Embryophyta</taxon>
        <taxon>Tracheophyta</taxon>
        <taxon>Spermatophyta</taxon>
        <taxon>Magnoliopsida</taxon>
        <taxon>eudicotyledons</taxon>
        <taxon>Gunneridae</taxon>
        <taxon>Pentapetalae</taxon>
        <taxon>Saxifragales</taxon>
        <taxon>Crassulaceae</taxon>
        <taxon>Kalanchoe</taxon>
    </lineage>
</organism>
<evidence type="ECO:0000256" key="2">
    <source>
        <dbReference type="SAM" id="Phobius"/>
    </source>
</evidence>
<dbReference type="Gramene" id="Kaladp0024s0539.1.v1.1">
    <property type="protein sequence ID" value="Kaladp0024s0539.1.v1.1"/>
    <property type="gene ID" value="Kaladp0024s0539.v1.1"/>
</dbReference>
<evidence type="ECO:0000313" key="4">
    <source>
        <dbReference type="Proteomes" id="UP000594263"/>
    </source>
</evidence>
<feature type="region of interest" description="Disordered" evidence="1">
    <location>
        <begin position="1"/>
        <end position="32"/>
    </location>
</feature>
<evidence type="ECO:0000256" key="1">
    <source>
        <dbReference type="SAM" id="MobiDB-lite"/>
    </source>
</evidence>
<name>A0A7N0T6R6_KALFE</name>
<dbReference type="Proteomes" id="UP000594263">
    <property type="component" value="Unplaced"/>
</dbReference>
<feature type="region of interest" description="Disordered" evidence="1">
    <location>
        <begin position="64"/>
        <end position="95"/>
    </location>
</feature>
<feature type="region of interest" description="Disordered" evidence="1">
    <location>
        <begin position="188"/>
        <end position="217"/>
    </location>
</feature>
<evidence type="ECO:0008006" key="5">
    <source>
        <dbReference type="Google" id="ProtNLM"/>
    </source>
</evidence>
<dbReference type="AlphaFoldDB" id="A0A7N0T6R6"/>
<dbReference type="PANTHER" id="PTHR34188:SF20">
    <property type="entry name" value="PROTEIN, PUTATIVE-RELATED"/>
    <property type="match status" value="1"/>
</dbReference>
<feature type="compositionally biased region" description="Basic and acidic residues" evidence="1">
    <location>
        <begin position="207"/>
        <end position="217"/>
    </location>
</feature>
<keyword evidence="2" id="KW-0812">Transmembrane</keyword>
<accession>A0A7N0T6R6</accession>
<keyword evidence="4" id="KW-1185">Reference proteome</keyword>